<dbReference type="Gene3D" id="1.20.1250.20">
    <property type="entry name" value="MFS general substrate transporter like domains"/>
    <property type="match status" value="1"/>
</dbReference>
<feature type="region of interest" description="Disordered" evidence="5">
    <location>
        <begin position="537"/>
        <end position="572"/>
    </location>
</feature>
<feature type="region of interest" description="Disordered" evidence="5">
    <location>
        <begin position="943"/>
        <end position="1002"/>
    </location>
</feature>
<dbReference type="EMBL" id="JALLPJ020000432">
    <property type="protein sequence ID" value="KAL3792226.1"/>
    <property type="molecule type" value="Genomic_DNA"/>
</dbReference>
<feature type="compositionally biased region" description="Basic residues" evidence="5">
    <location>
        <begin position="1"/>
        <end position="12"/>
    </location>
</feature>
<organism evidence="7 8">
    <name type="scientific">Cyclotella atomus</name>
    <dbReference type="NCBI Taxonomy" id="382360"/>
    <lineage>
        <taxon>Eukaryota</taxon>
        <taxon>Sar</taxon>
        <taxon>Stramenopiles</taxon>
        <taxon>Ochrophyta</taxon>
        <taxon>Bacillariophyta</taxon>
        <taxon>Coscinodiscophyceae</taxon>
        <taxon>Thalassiosirophycidae</taxon>
        <taxon>Stephanodiscales</taxon>
        <taxon>Stephanodiscaceae</taxon>
        <taxon>Cyclotella</taxon>
    </lineage>
</organism>
<feature type="transmembrane region" description="Helical" evidence="6">
    <location>
        <begin position="885"/>
        <end position="905"/>
    </location>
</feature>
<feature type="compositionally biased region" description="Polar residues" evidence="5">
    <location>
        <begin position="283"/>
        <end position="292"/>
    </location>
</feature>
<comment type="subcellular location">
    <subcellularLocation>
        <location evidence="1">Membrane</location>
        <topology evidence="1">Multi-pass membrane protein</topology>
    </subcellularLocation>
</comment>
<sequence>MTTPKRKKKSRPKLQPIDSSIQSSSSQDELFRDVVLTRARSEDGLEKSMDGDRLQQETVSVANSSVASVSSLKAAADNNIHIGAPHLPEPVAIFEAKRDEEISAPIIADEESNSVSSDKSCAERISPLILPDQPSNLSEVSSVKGSVIQVSLNRPDSTSTCNKKDTNTNTTAPESHHSPTENYASKYLPDLSPPCTPEGNQVHLKSPQSTLETKTPDTTETDYSTHHEEESLEGIEQPLLEPKRDMQLDVESTPIVSNVSGPIETSTSTNKCALDDITRDDSQMTTPQTKGRGSNKRGKRLQPRSSLFSPDHPKTPDEDLYDIFGFNLHKSGVTNATVDAKEGSLHETVSINLVDVMDQVETARSTGKTQSLHNTTPNACRETSSPPLDFESVTSPRNRDITLDPSKSCRRTSSVSFSETRDSSRSLNTSKVHLIGSKSDGSENRQDSDSESSFTSDEMSYFNESRASTEQQHEQNSASLPMENALPKIPSLPVRTQTSTGSPIDMKLSFSISEEDDGINQEELVLYQTYNTAKGDSFGSSLVESASESEEEEEPSRVESSDSFTSGSDDAGVTNELNAYLLSSKIEALNNESTAYGRLTPVEGGHAQSALRRKVSSNDTPTPTNADGAKYIYDDVQSAIVDAKANSGAHKPTSSMDNSVCSALQQYNINESIKPKQMHSPGGAFQSTPQRQIRTKDIRPSTFDSLTYSADRDAYYDATDETPFRQMKQEFDAEMASCNTIYEENDPVRPSRWGVLFCISVLNMLAGWTCFSVASIASSTGVFNDISTPEYLVSVFLFASCIGCFVEPALRRKVGLRKTLVLGSLLLMIGSLVKSAGAPIFEFDDIGESWRLYLSFFTVGCSHPFYQNSFSIVANAWFHSSEQTLASIIALNSYKLGIMLSFTFGTQEVVSEEDVDAYLQLMSLISVLAFIFVAFVIDDAPSNTPSTPNQSLVQRRKSRTMQQKKVKKKRQPTKQSIPSTTTSDFEQGEAPVENGPLLETQHLPPSMSKQYGSIPSLPAPRQNSLDLVHQTPYHSPIDTSHNQIWPLIKECFSLSEFSHCCVVYAAAGVITNTLLTFLSDILKTNGEQQLDIWVIGGCFPLITMISTWIFSKFVNRSRRIYKLITSLLVLVAITLSMCSMRLGASWSMDICVLMVGFFVGPLRYLSTTQGSRVARPSSEDDVLIAQRFLSNGISAVCIPIFKKIHLYSVAGGSQLQDFTLSFYFLIAVTVITVFTLHRRV</sequence>
<accession>A0ABD3PY29</accession>
<feature type="compositionally biased region" description="Basic residues" evidence="5">
    <location>
        <begin position="954"/>
        <end position="972"/>
    </location>
</feature>
<feature type="region of interest" description="Disordered" evidence="5">
    <location>
        <begin position="362"/>
        <end position="484"/>
    </location>
</feature>
<feature type="transmembrane region" description="Helical" evidence="6">
    <location>
        <begin position="1090"/>
        <end position="1111"/>
    </location>
</feature>
<feature type="region of interest" description="Disordered" evidence="5">
    <location>
        <begin position="1"/>
        <end position="29"/>
    </location>
</feature>
<dbReference type="AlphaFoldDB" id="A0ABD3PY29"/>
<evidence type="ECO:0000313" key="7">
    <source>
        <dbReference type="EMBL" id="KAL3792226.1"/>
    </source>
</evidence>
<evidence type="ECO:0000256" key="3">
    <source>
        <dbReference type="ARBA" id="ARBA00022989"/>
    </source>
</evidence>
<keyword evidence="3 6" id="KW-1133">Transmembrane helix</keyword>
<evidence type="ECO:0000256" key="2">
    <source>
        <dbReference type="ARBA" id="ARBA00022692"/>
    </source>
</evidence>
<feature type="transmembrane region" description="Helical" evidence="6">
    <location>
        <begin position="822"/>
        <end position="841"/>
    </location>
</feature>
<evidence type="ECO:0000313" key="8">
    <source>
        <dbReference type="Proteomes" id="UP001530400"/>
    </source>
</evidence>
<reference evidence="7 8" key="1">
    <citation type="submission" date="2024-10" db="EMBL/GenBank/DDBJ databases">
        <title>Updated reference genomes for cyclostephanoid diatoms.</title>
        <authorList>
            <person name="Roberts W.R."/>
            <person name="Alverson A.J."/>
        </authorList>
    </citation>
    <scope>NUCLEOTIDE SEQUENCE [LARGE SCALE GENOMIC DNA]</scope>
    <source>
        <strain evidence="7 8">AJA010-31</strain>
    </source>
</reference>
<keyword evidence="4 6" id="KW-0472">Membrane</keyword>
<feature type="transmembrane region" description="Helical" evidence="6">
    <location>
        <begin position="1218"/>
        <end position="1236"/>
    </location>
</feature>
<feature type="region of interest" description="Disordered" evidence="5">
    <location>
        <begin position="254"/>
        <end position="316"/>
    </location>
</feature>
<feature type="compositionally biased region" description="Low complexity" evidence="5">
    <location>
        <begin position="209"/>
        <end position="222"/>
    </location>
</feature>
<feature type="transmembrane region" description="Helical" evidence="6">
    <location>
        <begin position="753"/>
        <end position="779"/>
    </location>
</feature>
<feature type="compositionally biased region" description="Basic residues" evidence="5">
    <location>
        <begin position="293"/>
        <end position="302"/>
    </location>
</feature>
<comment type="caution">
    <text evidence="7">The sequence shown here is derived from an EMBL/GenBank/DDBJ whole genome shotgun (WGS) entry which is preliminary data.</text>
</comment>
<dbReference type="InterPro" id="IPR036259">
    <property type="entry name" value="MFS_trans_sf"/>
</dbReference>
<feature type="transmembrane region" description="Helical" evidence="6">
    <location>
        <begin position="1123"/>
        <end position="1144"/>
    </location>
</feature>
<feature type="region of interest" description="Disordered" evidence="5">
    <location>
        <begin position="675"/>
        <end position="696"/>
    </location>
</feature>
<feature type="transmembrane region" description="Helical" evidence="6">
    <location>
        <begin position="1188"/>
        <end position="1206"/>
    </location>
</feature>
<keyword evidence="2 6" id="KW-0812">Transmembrane</keyword>
<keyword evidence="8" id="KW-1185">Reference proteome</keyword>
<dbReference type="SUPFAM" id="SSF103473">
    <property type="entry name" value="MFS general substrate transporter"/>
    <property type="match status" value="1"/>
</dbReference>
<feature type="compositionally biased region" description="Low complexity" evidence="5">
    <location>
        <begin position="17"/>
        <end position="28"/>
    </location>
</feature>
<dbReference type="Pfam" id="PF07690">
    <property type="entry name" value="MFS_1"/>
    <property type="match status" value="1"/>
</dbReference>
<feature type="transmembrane region" description="Helical" evidence="6">
    <location>
        <begin position="853"/>
        <end position="878"/>
    </location>
</feature>
<feature type="compositionally biased region" description="Polar residues" evidence="5">
    <location>
        <begin position="943"/>
        <end position="953"/>
    </location>
</feature>
<feature type="transmembrane region" description="Helical" evidence="6">
    <location>
        <begin position="1150"/>
        <end position="1167"/>
    </location>
</feature>
<dbReference type="InterPro" id="IPR049680">
    <property type="entry name" value="FLVCR1-2_SLC49-like"/>
</dbReference>
<feature type="compositionally biased region" description="Polar residues" evidence="5">
    <location>
        <begin position="462"/>
        <end position="479"/>
    </location>
</feature>
<evidence type="ECO:0000256" key="6">
    <source>
        <dbReference type="SAM" id="Phobius"/>
    </source>
</evidence>
<feature type="region of interest" description="Disordered" evidence="5">
    <location>
        <begin position="149"/>
        <end position="239"/>
    </location>
</feature>
<gene>
    <name evidence="7" type="ORF">ACHAWO_006045</name>
</gene>
<dbReference type="PANTHER" id="PTHR10924">
    <property type="entry name" value="MAJOR FACILITATOR SUPERFAMILY PROTEIN-RELATED"/>
    <property type="match status" value="1"/>
</dbReference>
<protein>
    <submittedName>
        <fullName evidence="7">Uncharacterized protein</fullName>
    </submittedName>
</protein>
<feature type="compositionally biased region" description="Polar residues" evidence="5">
    <location>
        <begin position="254"/>
        <end position="271"/>
    </location>
</feature>
<feature type="compositionally biased region" description="Low complexity" evidence="5">
    <location>
        <begin position="157"/>
        <end position="171"/>
    </location>
</feature>
<feature type="region of interest" description="Disordered" evidence="5">
    <location>
        <begin position="597"/>
        <end position="628"/>
    </location>
</feature>
<feature type="transmembrane region" description="Helical" evidence="6">
    <location>
        <begin position="917"/>
        <end position="937"/>
    </location>
</feature>
<feature type="compositionally biased region" description="Polar residues" evidence="5">
    <location>
        <begin position="362"/>
        <end position="396"/>
    </location>
</feature>
<feature type="compositionally biased region" description="Low complexity" evidence="5">
    <location>
        <begin position="451"/>
        <end position="460"/>
    </location>
</feature>
<evidence type="ECO:0000256" key="1">
    <source>
        <dbReference type="ARBA" id="ARBA00004141"/>
    </source>
</evidence>
<proteinExistence type="predicted"/>
<name>A0ABD3PY29_9STRA</name>
<evidence type="ECO:0000256" key="5">
    <source>
        <dbReference type="SAM" id="MobiDB-lite"/>
    </source>
</evidence>
<dbReference type="Proteomes" id="UP001530400">
    <property type="component" value="Unassembled WGS sequence"/>
</dbReference>
<feature type="transmembrane region" description="Helical" evidence="6">
    <location>
        <begin position="1057"/>
        <end position="1078"/>
    </location>
</feature>
<dbReference type="GO" id="GO:0016020">
    <property type="term" value="C:membrane"/>
    <property type="evidence" value="ECO:0007669"/>
    <property type="project" value="UniProtKB-SubCell"/>
</dbReference>
<feature type="compositionally biased region" description="Low complexity" evidence="5">
    <location>
        <begin position="537"/>
        <end position="546"/>
    </location>
</feature>
<evidence type="ECO:0000256" key="4">
    <source>
        <dbReference type="ARBA" id="ARBA00023136"/>
    </source>
</evidence>
<dbReference type="PANTHER" id="PTHR10924:SF6">
    <property type="entry name" value="SOLUTE CARRIER FAMILY 49 MEMBER A3"/>
    <property type="match status" value="1"/>
</dbReference>
<feature type="compositionally biased region" description="Basic and acidic residues" evidence="5">
    <location>
        <begin position="273"/>
        <end position="282"/>
    </location>
</feature>
<feature type="transmembrane region" description="Helical" evidence="6">
    <location>
        <begin position="791"/>
        <end position="810"/>
    </location>
</feature>
<dbReference type="InterPro" id="IPR011701">
    <property type="entry name" value="MFS"/>
</dbReference>